<name>A0AAV4DRF7_9GAST</name>
<dbReference type="PANTHER" id="PTHR11360">
    <property type="entry name" value="MONOCARBOXYLATE TRANSPORTER"/>
    <property type="match status" value="1"/>
</dbReference>
<feature type="compositionally biased region" description="Low complexity" evidence="1">
    <location>
        <begin position="412"/>
        <end position="422"/>
    </location>
</feature>
<evidence type="ECO:0000313" key="4">
    <source>
        <dbReference type="Proteomes" id="UP000735302"/>
    </source>
</evidence>
<keyword evidence="2" id="KW-1133">Transmembrane helix</keyword>
<protein>
    <submittedName>
        <fullName evidence="3">Monocarboxylate transporter 12-like</fullName>
    </submittedName>
</protein>
<keyword evidence="2" id="KW-0812">Transmembrane</keyword>
<accession>A0AAV4DRF7</accession>
<dbReference type="Proteomes" id="UP000735302">
    <property type="component" value="Unassembled WGS sequence"/>
</dbReference>
<feature type="transmembrane region" description="Helical" evidence="2">
    <location>
        <begin position="211"/>
        <end position="233"/>
    </location>
</feature>
<keyword evidence="2" id="KW-0472">Membrane</keyword>
<feature type="transmembrane region" description="Helical" evidence="2">
    <location>
        <begin position="716"/>
        <end position="732"/>
    </location>
</feature>
<dbReference type="AlphaFoldDB" id="A0AAV4DRF7"/>
<feature type="compositionally biased region" description="Low complexity" evidence="1">
    <location>
        <begin position="283"/>
        <end position="294"/>
    </location>
</feature>
<feature type="region of interest" description="Disordered" evidence="1">
    <location>
        <begin position="571"/>
        <end position="605"/>
    </location>
</feature>
<gene>
    <name evidence="3" type="ORF">PoB_007339200</name>
</gene>
<feature type="transmembrane region" description="Helical" evidence="2">
    <location>
        <begin position="325"/>
        <end position="342"/>
    </location>
</feature>
<proteinExistence type="predicted"/>
<dbReference type="Pfam" id="PF07690">
    <property type="entry name" value="MFS_1"/>
    <property type="match status" value="1"/>
</dbReference>
<evidence type="ECO:0000313" key="3">
    <source>
        <dbReference type="EMBL" id="GFO46887.1"/>
    </source>
</evidence>
<feature type="compositionally biased region" description="Basic and acidic residues" evidence="1">
    <location>
        <begin position="423"/>
        <end position="437"/>
    </location>
</feature>
<feature type="transmembrane region" description="Helical" evidence="2">
    <location>
        <begin position="662"/>
        <end position="684"/>
    </location>
</feature>
<dbReference type="Gene3D" id="1.20.1250.20">
    <property type="entry name" value="MFS general substrate transporter like domains"/>
    <property type="match status" value="2"/>
</dbReference>
<evidence type="ECO:0000256" key="2">
    <source>
        <dbReference type="SAM" id="Phobius"/>
    </source>
</evidence>
<feature type="region of interest" description="Disordered" evidence="1">
    <location>
        <begin position="380"/>
        <end position="439"/>
    </location>
</feature>
<feature type="transmembrane region" description="Helical" evidence="2">
    <location>
        <begin position="691"/>
        <end position="710"/>
    </location>
</feature>
<dbReference type="GO" id="GO:0008028">
    <property type="term" value="F:monocarboxylic acid transmembrane transporter activity"/>
    <property type="evidence" value="ECO:0007669"/>
    <property type="project" value="TreeGrafter"/>
</dbReference>
<dbReference type="SUPFAM" id="SSF103473">
    <property type="entry name" value="MFS general substrate transporter"/>
    <property type="match status" value="2"/>
</dbReference>
<dbReference type="InterPro" id="IPR011701">
    <property type="entry name" value="MFS"/>
</dbReference>
<feature type="transmembrane region" description="Helical" evidence="2">
    <location>
        <begin position="614"/>
        <end position="642"/>
    </location>
</feature>
<feature type="compositionally biased region" description="Low complexity" evidence="1">
    <location>
        <begin position="391"/>
        <end position="403"/>
    </location>
</feature>
<feature type="transmembrane region" description="Helical" evidence="2">
    <location>
        <begin position="239"/>
        <end position="260"/>
    </location>
</feature>
<feature type="transmembrane region" description="Helical" evidence="2">
    <location>
        <begin position="82"/>
        <end position="102"/>
    </location>
</feature>
<feature type="compositionally biased region" description="Polar residues" evidence="1">
    <location>
        <begin position="572"/>
        <end position="605"/>
    </location>
</feature>
<organism evidence="3 4">
    <name type="scientific">Plakobranchus ocellatus</name>
    <dbReference type="NCBI Taxonomy" id="259542"/>
    <lineage>
        <taxon>Eukaryota</taxon>
        <taxon>Metazoa</taxon>
        <taxon>Spiralia</taxon>
        <taxon>Lophotrochozoa</taxon>
        <taxon>Mollusca</taxon>
        <taxon>Gastropoda</taxon>
        <taxon>Heterobranchia</taxon>
        <taxon>Euthyneura</taxon>
        <taxon>Panpulmonata</taxon>
        <taxon>Sacoglossa</taxon>
        <taxon>Placobranchoidea</taxon>
        <taxon>Plakobranchidae</taxon>
        <taxon>Plakobranchus</taxon>
    </lineage>
</organism>
<evidence type="ECO:0000256" key="1">
    <source>
        <dbReference type="SAM" id="MobiDB-lite"/>
    </source>
</evidence>
<dbReference type="InterPro" id="IPR036259">
    <property type="entry name" value="MFS_trans_sf"/>
</dbReference>
<comment type="caution">
    <text evidence="3">The sequence shown here is derived from an EMBL/GenBank/DDBJ whole genome shotgun (WGS) entry which is preliminary data.</text>
</comment>
<keyword evidence="4" id="KW-1185">Reference proteome</keyword>
<feature type="transmembrane region" description="Helical" evidence="2">
    <location>
        <begin position="186"/>
        <end position="204"/>
    </location>
</feature>
<sequence length="734" mass="80551">MGDFNAKVGDERIEDIVGPSGIGTVNERGSRLIEWCEVNDFTITKDPEIEVGTQKIIFSFRRQNIEITAGSRRTNMAEAEGGWGWMVVFSCFLFHVLSPGAMLSLSVFYPSWVEDFNASRGLTSWVIGMAVSVAFGSGPFSSSLVSRFGHRRVVIAGSIVCSAAFFASCFAPSVYVLIALVSVPGGLGMGMQSFPHISMIPLYFKKRRSFAMGIAVSGVGFGSFVYPPFLAWLEEQYNWRGAMIIISGLILNVILCGAILRPYKPQDQSSAVEIKAQKRNTSESVDTSSLSESSSESKDSAIDSDSDSISTSCLRDALSLWESPCLGVGFGSFVYPPFLAWLEEQYNWRGAMLIISGLILNVILCGALLRPYKPQDQSSAVEIKAQKRNTSESVDTSSLSESSSESKDSAIDSDSTSTSCLSSEDRDKETRPDESALEKNNLLLKSNQQLIEQNKEKIGETPILDIRKTENWSIMSAEMCTKSEKSENVSDLFILPSRNSKAVTSDISHTSLHFSPGKLYLWQKRTALTNQTQGEMSVNLRFLKDKYSEHILEKQELSNSFMLKDKRGIQAPSKNSEVRPNTQPTVIPPESVTSPISSQPAQESQISKRRRFKLFANTLSILGNPCFTVYTVSSLLASMTFLMPPVYIVDRAIELGVEKRQAALALSMVGAGNMLGRLLVGFIADHFFDNFVWNVICLVLSGVATCLSPLCGSNAVLHGVYGFAFGLFIGLSKF</sequence>
<reference evidence="3 4" key="1">
    <citation type="journal article" date="2021" name="Elife">
        <title>Chloroplast acquisition without the gene transfer in kleptoplastic sea slugs, Plakobranchus ocellatus.</title>
        <authorList>
            <person name="Maeda T."/>
            <person name="Takahashi S."/>
            <person name="Yoshida T."/>
            <person name="Shimamura S."/>
            <person name="Takaki Y."/>
            <person name="Nagai Y."/>
            <person name="Toyoda A."/>
            <person name="Suzuki Y."/>
            <person name="Arimoto A."/>
            <person name="Ishii H."/>
            <person name="Satoh N."/>
            <person name="Nishiyama T."/>
            <person name="Hasebe M."/>
            <person name="Maruyama T."/>
            <person name="Minagawa J."/>
            <person name="Obokata J."/>
            <person name="Shigenobu S."/>
        </authorList>
    </citation>
    <scope>NUCLEOTIDE SEQUENCE [LARGE SCALE GENOMIC DNA]</scope>
</reference>
<feature type="transmembrane region" description="Helical" evidence="2">
    <location>
        <begin position="122"/>
        <end position="141"/>
    </location>
</feature>
<feature type="transmembrane region" description="Helical" evidence="2">
    <location>
        <begin position="153"/>
        <end position="180"/>
    </location>
</feature>
<feature type="region of interest" description="Disordered" evidence="1">
    <location>
        <begin position="283"/>
        <end position="308"/>
    </location>
</feature>
<feature type="transmembrane region" description="Helical" evidence="2">
    <location>
        <begin position="348"/>
        <end position="369"/>
    </location>
</feature>
<dbReference type="EMBL" id="BLXT01008234">
    <property type="protein sequence ID" value="GFO46887.1"/>
    <property type="molecule type" value="Genomic_DNA"/>
</dbReference>
<dbReference type="PANTHER" id="PTHR11360:SF284">
    <property type="entry name" value="EG:103B4.3 PROTEIN-RELATED"/>
    <property type="match status" value="1"/>
</dbReference>
<dbReference type="InterPro" id="IPR050327">
    <property type="entry name" value="Proton-linked_MCT"/>
</dbReference>